<evidence type="ECO:0000256" key="24">
    <source>
        <dbReference type="ARBA" id="ARBA00047681"/>
    </source>
</evidence>
<evidence type="ECO:0000256" key="21">
    <source>
        <dbReference type="ARBA" id="ARBA00023170"/>
    </source>
</evidence>
<comment type="caution">
    <text evidence="33">The sequence shown here is derived from an EMBL/GenBank/DDBJ whole genome shotgun (WGS) entry which is preliminary data.</text>
</comment>
<name>A0A8T2MAE6_ASTMX</name>
<dbReference type="CDD" id="cd23538">
    <property type="entry name" value="TFP_LU_ECD_TGFR2"/>
    <property type="match status" value="1"/>
</dbReference>
<dbReference type="InterPro" id="IPR001245">
    <property type="entry name" value="Ser-Thr/Tyr_kinase_cat_dom"/>
</dbReference>
<dbReference type="Proteomes" id="UP000752171">
    <property type="component" value="Unassembled WGS sequence"/>
</dbReference>
<comment type="similarity">
    <text evidence="3 30">Belongs to the protein kinase superfamily. TKL Ser/Thr protein kinase family. TGFB receptor subfamily.</text>
</comment>
<proteinExistence type="inferred from homology"/>
<dbReference type="GO" id="GO:0006915">
    <property type="term" value="P:apoptotic process"/>
    <property type="evidence" value="ECO:0007669"/>
    <property type="project" value="UniProtKB-KW"/>
</dbReference>
<dbReference type="GO" id="GO:0007507">
    <property type="term" value="P:heart development"/>
    <property type="evidence" value="ECO:0007669"/>
    <property type="project" value="TreeGrafter"/>
</dbReference>
<evidence type="ECO:0000256" key="29">
    <source>
        <dbReference type="PROSITE-ProRule" id="PRU10141"/>
    </source>
</evidence>
<dbReference type="GO" id="GO:0046872">
    <property type="term" value="F:metal ion binding"/>
    <property type="evidence" value="ECO:0007669"/>
    <property type="project" value="UniProtKB-KW"/>
</dbReference>
<dbReference type="Gene3D" id="3.30.200.20">
    <property type="entry name" value="Phosphorylase Kinase, domain 1"/>
    <property type="match status" value="1"/>
</dbReference>
<comment type="catalytic activity">
    <reaction evidence="25 30">
        <text>L-threonyl-[receptor-protein] + ATP = O-phospho-L-threonyl-[receptor-protein] + ADP + H(+)</text>
        <dbReference type="Rhea" id="RHEA:44880"/>
        <dbReference type="Rhea" id="RHEA-COMP:11024"/>
        <dbReference type="Rhea" id="RHEA-COMP:11025"/>
        <dbReference type="ChEBI" id="CHEBI:15378"/>
        <dbReference type="ChEBI" id="CHEBI:30013"/>
        <dbReference type="ChEBI" id="CHEBI:30616"/>
        <dbReference type="ChEBI" id="CHEBI:61977"/>
        <dbReference type="ChEBI" id="CHEBI:456216"/>
        <dbReference type="EC" id="2.7.11.30"/>
    </reaction>
</comment>
<evidence type="ECO:0000256" key="2">
    <source>
        <dbReference type="ARBA" id="ARBA00004285"/>
    </source>
</evidence>
<evidence type="ECO:0000256" key="27">
    <source>
        <dbReference type="PIRSR" id="PIRSR037393-2"/>
    </source>
</evidence>
<accession>A0A8T2MAE6</accession>
<evidence type="ECO:0000256" key="10">
    <source>
        <dbReference type="ARBA" id="ARBA00022703"/>
    </source>
</evidence>
<dbReference type="Pfam" id="PF08917">
    <property type="entry name" value="ecTbetaR2"/>
    <property type="match status" value="1"/>
</dbReference>
<dbReference type="AlphaFoldDB" id="A0A8T2MAE6"/>
<evidence type="ECO:0000256" key="22">
    <source>
        <dbReference type="ARBA" id="ARBA00023180"/>
    </source>
</evidence>
<evidence type="ECO:0000256" key="31">
    <source>
        <dbReference type="SAM" id="SignalP"/>
    </source>
</evidence>
<dbReference type="InterPro" id="IPR008271">
    <property type="entry name" value="Ser/Thr_kinase_AS"/>
</dbReference>
<evidence type="ECO:0000256" key="15">
    <source>
        <dbReference type="ARBA" id="ARBA00022782"/>
    </source>
</evidence>
<keyword evidence="5 30" id="KW-0723">Serine/threonine-protein kinase</keyword>
<keyword evidence="16 27" id="KW-0067">ATP-binding</keyword>
<dbReference type="EMBL" id="JAICCE010000002">
    <property type="protein sequence ID" value="KAG9281373.1"/>
    <property type="molecule type" value="Genomic_DNA"/>
</dbReference>
<dbReference type="SUPFAM" id="SSF57302">
    <property type="entry name" value="Snake toxin-like"/>
    <property type="match status" value="1"/>
</dbReference>
<keyword evidence="7" id="KW-0341">Growth regulation</keyword>
<dbReference type="InterPro" id="IPR017194">
    <property type="entry name" value="Transform_growth_fac-b_typ-2"/>
</dbReference>
<dbReference type="GO" id="GO:0005524">
    <property type="term" value="F:ATP binding"/>
    <property type="evidence" value="ECO:0007669"/>
    <property type="project" value="UniProtKB-UniRule"/>
</dbReference>
<evidence type="ECO:0000256" key="1">
    <source>
        <dbReference type="ARBA" id="ARBA00004251"/>
    </source>
</evidence>
<dbReference type="PRINTS" id="PR00653">
    <property type="entry name" value="ACTIVIN2R"/>
</dbReference>
<keyword evidence="18 30" id="KW-1133">Transmembrane helix</keyword>
<keyword evidence="12 31" id="KW-0732">Signal</keyword>
<evidence type="ECO:0000256" key="12">
    <source>
        <dbReference type="ARBA" id="ARBA00022729"/>
    </source>
</evidence>
<reference evidence="33 34" key="1">
    <citation type="submission" date="2021-07" db="EMBL/GenBank/DDBJ databases">
        <authorList>
            <person name="Imarazene B."/>
            <person name="Zahm M."/>
            <person name="Klopp C."/>
            <person name="Cabau C."/>
            <person name="Beille S."/>
            <person name="Jouanno E."/>
            <person name="Castinel A."/>
            <person name="Lluch J."/>
            <person name="Gil L."/>
            <person name="Kuchtly C."/>
            <person name="Lopez Roques C."/>
            <person name="Donnadieu C."/>
            <person name="Parrinello H."/>
            <person name="Journot L."/>
            <person name="Du K."/>
            <person name="Schartl M."/>
            <person name="Retaux S."/>
            <person name="Guiguen Y."/>
        </authorList>
    </citation>
    <scope>NUCLEOTIDE SEQUENCE [LARGE SCALE GENOMIC DNA]</scope>
    <source>
        <strain evidence="33">Pach_M1</strain>
        <tissue evidence="33">Testis</tissue>
    </source>
</reference>
<sequence length="544" mass="61283">MERPVFSVLSWVVLVMLVEQLGAAGLPEELRVNEKGVLFVRQLCRFCDVLPSDCNSSSTTCQSGCNITSICENVEEVCVSVWHRGNGGNVTVETLCHDPALPIHGVLLDDYNNTLCLMKQYKGLGPDYYMCSCKDEECNENLIFIPGLETPKEPFDYFKKVLITLVAVLVLALVIIALVYLLWINSIRQRPLKSKHPGHGSGDTRAILHDVDNSENSLNHNTELLPIQLDGVVGKGRFAEVHRAKLTNASVGGTNVPFQMVAVKIFPGVEFASWKTEHQIFLDAELRHENVLHFLTAEERRTENQYWLITAYHPKGNLQDYLRNHLLTWEQMHRLGSSLTRGVAHLHSDQTPCGRPKVAIAHRDLKSTNVLVKDDLTCCLCDFGLSLRLDSTMSVDELANSGQVGTARYMAPEVLESRINLENIESFKQMDVYAMALVLWEIVSRCIAIGDVKEYELPFGKLRDHPCVESMKDSVIRDRERPEIPSSWTNHPGINTLCGTIVECWDQDPEARLTAHCVSERFNDLQDLDQNSLNFSPEQKIQND</sequence>
<dbReference type="InterPro" id="IPR045860">
    <property type="entry name" value="Snake_toxin-like_sf"/>
</dbReference>
<evidence type="ECO:0000256" key="26">
    <source>
        <dbReference type="PIRSR" id="PIRSR037393-1"/>
    </source>
</evidence>
<dbReference type="FunFam" id="1.10.510.10:FF:000260">
    <property type="entry name" value="TGF-beta receptor type-2"/>
    <property type="match status" value="1"/>
</dbReference>
<feature type="disulfide bond" evidence="28">
    <location>
        <begin position="133"/>
        <end position="138"/>
    </location>
</feature>
<dbReference type="SMART" id="SM00220">
    <property type="entry name" value="S_TKc"/>
    <property type="match status" value="1"/>
</dbReference>
<dbReference type="FunFam" id="2.10.60.10:FF:000009">
    <property type="entry name" value="TGF-beta receptor type-2"/>
    <property type="match status" value="1"/>
</dbReference>
<keyword evidence="13 27" id="KW-0547">Nucleotide-binding</keyword>
<evidence type="ECO:0000256" key="19">
    <source>
        <dbReference type="ARBA" id="ARBA00023136"/>
    </source>
</evidence>
<evidence type="ECO:0000256" key="14">
    <source>
        <dbReference type="ARBA" id="ARBA00022777"/>
    </source>
</evidence>
<keyword evidence="11 30" id="KW-0479">Metal-binding</keyword>
<evidence type="ECO:0000259" key="32">
    <source>
        <dbReference type="PROSITE" id="PS50011"/>
    </source>
</evidence>
<evidence type="ECO:0000256" key="17">
    <source>
        <dbReference type="ARBA" id="ARBA00022842"/>
    </source>
</evidence>
<dbReference type="InterPro" id="IPR011009">
    <property type="entry name" value="Kinase-like_dom_sf"/>
</dbReference>
<dbReference type="SUPFAM" id="SSF56112">
    <property type="entry name" value="Protein kinase-like (PK-like)"/>
    <property type="match status" value="1"/>
</dbReference>
<feature type="chain" id="PRO_5035718553" description="Serine/threonine-protein kinase receptor" evidence="31">
    <location>
        <begin position="24"/>
        <end position="544"/>
    </location>
</feature>
<keyword evidence="9 30" id="KW-0812">Transmembrane</keyword>
<feature type="transmembrane region" description="Helical" evidence="30">
    <location>
        <begin position="161"/>
        <end position="183"/>
    </location>
</feature>
<keyword evidence="10" id="KW-0053">Apoptosis</keyword>
<comment type="cofactor">
    <cofactor evidence="30">
        <name>Mg(2+)</name>
        <dbReference type="ChEBI" id="CHEBI:18420"/>
    </cofactor>
    <cofactor evidence="30">
        <name>Mn(2+)</name>
        <dbReference type="ChEBI" id="CHEBI:29035"/>
    </cofactor>
</comment>
<organism evidence="33 34">
    <name type="scientific">Astyanax mexicanus</name>
    <name type="common">Blind cave fish</name>
    <name type="synonym">Astyanax fasciatus mexicanus</name>
    <dbReference type="NCBI Taxonomy" id="7994"/>
    <lineage>
        <taxon>Eukaryota</taxon>
        <taxon>Metazoa</taxon>
        <taxon>Chordata</taxon>
        <taxon>Craniata</taxon>
        <taxon>Vertebrata</taxon>
        <taxon>Euteleostomi</taxon>
        <taxon>Actinopterygii</taxon>
        <taxon>Neopterygii</taxon>
        <taxon>Teleostei</taxon>
        <taxon>Ostariophysi</taxon>
        <taxon>Characiformes</taxon>
        <taxon>Characoidei</taxon>
        <taxon>Acestrorhamphidae</taxon>
        <taxon>Acestrorhamphinae</taxon>
        <taxon>Astyanax</taxon>
    </lineage>
</organism>
<dbReference type="GO" id="GO:0005026">
    <property type="term" value="F:transforming growth factor beta receptor activity, type II"/>
    <property type="evidence" value="ECO:0007669"/>
    <property type="project" value="InterPro"/>
</dbReference>
<dbReference type="InterPro" id="IPR015013">
    <property type="entry name" value="Transforming_GF_b_rcpt_2_ecto"/>
</dbReference>
<dbReference type="PANTHER" id="PTHR23255">
    <property type="entry name" value="TRANSFORMING GROWTH FACTOR-BETA RECEPTOR TYPE I AND II"/>
    <property type="match status" value="1"/>
</dbReference>
<evidence type="ECO:0000256" key="5">
    <source>
        <dbReference type="ARBA" id="ARBA00022527"/>
    </source>
</evidence>
<dbReference type="Pfam" id="PF07714">
    <property type="entry name" value="PK_Tyr_Ser-Thr"/>
    <property type="match status" value="1"/>
</dbReference>
<feature type="disulfide bond" evidence="28">
    <location>
        <begin position="54"/>
        <end position="61"/>
    </location>
</feature>
<dbReference type="PIRSF" id="PIRSF037393">
    <property type="entry name" value="TGFRII"/>
    <property type="match status" value="1"/>
</dbReference>
<dbReference type="InterPro" id="IPR017441">
    <property type="entry name" value="Protein_kinase_ATP_BS"/>
</dbReference>
<dbReference type="PANTHER" id="PTHR23255:SF55">
    <property type="entry name" value="TGF-BETA RECEPTOR TYPE-2"/>
    <property type="match status" value="1"/>
</dbReference>
<evidence type="ECO:0000256" key="13">
    <source>
        <dbReference type="ARBA" id="ARBA00022741"/>
    </source>
</evidence>
<dbReference type="GO" id="GO:0045121">
    <property type="term" value="C:membrane raft"/>
    <property type="evidence" value="ECO:0007669"/>
    <property type="project" value="UniProtKB-SubCell"/>
</dbReference>
<feature type="signal peptide" evidence="31">
    <location>
        <begin position="1"/>
        <end position="23"/>
    </location>
</feature>
<dbReference type="GO" id="GO:0071363">
    <property type="term" value="P:cellular response to growth factor stimulus"/>
    <property type="evidence" value="ECO:0007669"/>
    <property type="project" value="TreeGrafter"/>
</dbReference>
<keyword evidence="4" id="KW-1003">Cell membrane</keyword>
<comment type="catalytic activity">
    <reaction evidence="24">
        <text>L-seryl-[receptor-protein] + ATP = O-phospho-L-seryl-[receptor-protein] + ADP + H(+)</text>
        <dbReference type="Rhea" id="RHEA:18673"/>
        <dbReference type="Rhea" id="RHEA-COMP:11022"/>
        <dbReference type="Rhea" id="RHEA-COMP:11023"/>
        <dbReference type="ChEBI" id="CHEBI:15378"/>
        <dbReference type="ChEBI" id="CHEBI:29999"/>
        <dbReference type="ChEBI" id="CHEBI:30616"/>
        <dbReference type="ChEBI" id="CHEBI:83421"/>
        <dbReference type="ChEBI" id="CHEBI:456216"/>
        <dbReference type="EC" id="2.7.11.30"/>
    </reaction>
</comment>
<dbReference type="GO" id="GO:0043235">
    <property type="term" value="C:receptor complex"/>
    <property type="evidence" value="ECO:0007669"/>
    <property type="project" value="InterPro"/>
</dbReference>
<evidence type="ECO:0000256" key="23">
    <source>
        <dbReference type="ARBA" id="ARBA00023211"/>
    </source>
</evidence>
<keyword evidence="19 30" id="KW-0472">Membrane</keyword>
<feature type="domain" description="Protein kinase" evidence="32">
    <location>
        <begin position="227"/>
        <end position="522"/>
    </location>
</feature>
<dbReference type="PROSITE" id="PS00108">
    <property type="entry name" value="PROTEIN_KINASE_ST"/>
    <property type="match status" value="1"/>
</dbReference>
<keyword evidence="14 30" id="KW-0418">Kinase</keyword>
<dbReference type="Gene3D" id="1.10.510.10">
    <property type="entry name" value="Transferase(Phosphotransferase) domain 1"/>
    <property type="match status" value="1"/>
</dbReference>
<feature type="active site" description="Proton acceptor" evidence="26">
    <location>
        <position position="364"/>
    </location>
</feature>
<keyword evidence="8 30" id="KW-0808">Transferase</keyword>
<dbReference type="CDD" id="cd14055">
    <property type="entry name" value="STKc_TGFbR2_like"/>
    <property type="match status" value="1"/>
</dbReference>
<keyword evidence="22" id="KW-0325">Glycoprotein</keyword>
<dbReference type="InterPro" id="IPR000719">
    <property type="entry name" value="Prot_kinase_dom"/>
</dbReference>
<keyword evidence="20 28" id="KW-1015">Disulfide bond</keyword>
<dbReference type="GO" id="GO:0030154">
    <property type="term" value="P:cell differentiation"/>
    <property type="evidence" value="ECO:0007669"/>
    <property type="project" value="UniProtKB-KW"/>
</dbReference>
<dbReference type="PROSITE" id="PS00107">
    <property type="entry name" value="PROTEIN_KINASE_ATP"/>
    <property type="match status" value="1"/>
</dbReference>
<evidence type="ECO:0000256" key="3">
    <source>
        <dbReference type="ARBA" id="ARBA00009605"/>
    </source>
</evidence>
<keyword evidence="6" id="KW-0597">Phosphoprotein</keyword>
<evidence type="ECO:0000256" key="7">
    <source>
        <dbReference type="ARBA" id="ARBA00022604"/>
    </source>
</evidence>
<dbReference type="Gene3D" id="2.10.60.10">
    <property type="entry name" value="CD59"/>
    <property type="match status" value="1"/>
</dbReference>
<comment type="subcellular location">
    <subcellularLocation>
        <location evidence="1">Cell membrane</location>
        <topology evidence="1">Single-pass type I membrane protein</topology>
    </subcellularLocation>
    <subcellularLocation>
        <location evidence="2">Membrane raft</location>
    </subcellularLocation>
    <subcellularLocation>
        <location evidence="30">Membrane</location>
        <topology evidence="30">Single-pass type I membrane protein</topology>
    </subcellularLocation>
</comment>
<evidence type="ECO:0000256" key="25">
    <source>
        <dbReference type="ARBA" id="ARBA00048773"/>
    </source>
</evidence>
<evidence type="ECO:0000256" key="28">
    <source>
        <dbReference type="PIRSR" id="PIRSR037393-3"/>
    </source>
</evidence>
<keyword evidence="23 30" id="KW-0464">Manganese</keyword>
<keyword evidence="15" id="KW-0221">Differentiation</keyword>
<feature type="disulfide bond" evidence="28">
    <location>
        <begin position="116"/>
        <end position="131"/>
    </location>
</feature>
<evidence type="ECO:0000256" key="20">
    <source>
        <dbReference type="ARBA" id="ARBA00023157"/>
    </source>
</evidence>
<evidence type="ECO:0000313" key="33">
    <source>
        <dbReference type="EMBL" id="KAG9281373.1"/>
    </source>
</evidence>
<feature type="disulfide bond" evidence="28">
    <location>
        <begin position="71"/>
        <end position="96"/>
    </location>
</feature>
<evidence type="ECO:0000256" key="16">
    <source>
        <dbReference type="ARBA" id="ARBA00022840"/>
    </source>
</evidence>
<evidence type="ECO:0000256" key="6">
    <source>
        <dbReference type="ARBA" id="ARBA00022553"/>
    </source>
</evidence>
<keyword evidence="21 30" id="KW-0675">Receptor</keyword>
<evidence type="ECO:0000256" key="4">
    <source>
        <dbReference type="ARBA" id="ARBA00022475"/>
    </source>
</evidence>
<dbReference type="GO" id="GO:0005886">
    <property type="term" value="C:plasma membrane"/>
    <property type="evidence" value="ECO:0007669"/>
    <property type="project" value="UniProtKB-SubCell"/>
</dbReference>
<evidence type="ECO:0000256" key="30">
    <source>
        <dbReference type="RuleBase" id="RU361271"/>
    </source>
</evidence>
<dbReference type="EC" id="2.7.11.30" evidence="30"/>
<dbReference type="OrthoDB" id="547665at2759"/>
<evidence type="ECO:0000256" key="9">
    <source>
        <dbReference type="ARBA" id="ARBA00022692"/>
    </source>
</evidence>
<feature type="disulfide bond" evidence="28">
    <location>
        <begin position="44"/>
        <end position="78"/>
    </location>
</feature>
<evidence type="ECO:0000313" key="34">
    <source>
        <dbReference type="Proteomes" id="UP000752171"/>
    </source>
</evidence>
<evidence type="ECO:0000256" key="11">
    <source>
        <dbReference type="ARBA" id="ARBA00022723"/>
    </source>
</evidence>
<gene>
    <name evidence="33" type="primary">TGFBR2</name>
    <name evidence="33" type="ORF">AMEX_G4180</name>
</gene>
<feature type="binding site" evidence="27 29">
    <location>
        <position position="264"/>
    </location>
    <ligand>
        <name>ATP</name>
        <dbReference type="ChEBI" id="CHEBI:30616"/>
    </ligand>
</feature>
<dbReference type="PROSITE" id="PS50011">
    <property type="entry name" value="PROTEIN_KINASE_DOM"/>
    <property type="match status" value="1"/>
</dbReference>
<feature type="disulfide bond" evidence="28">
    <location>
        <begin position="47"/>
        <end position="65"/>
    </location>
</feature>
<dbReference type="InterPro" id="IPR000333">
    <property type="entry name" value="TGFB_receptor"/>
</dbReference>
<protein>
    <recommendedName>
        <fullName evidence="30">Serine/threonine-protein kinase receptor</fullName>
        <ecNumber evidence="30">2.7.11.30</ecNumber>
    </recommendedName>
</protein>
<feature type="binding site" evidence="27">
    <location>
        <begin position="233"/>
        <end position="241"/>
    </location>
    <ligand>
        <name>ATP</name>
        <dbReference type="ChEBI" id="CHEBI:30616"/>
    </ligand>
</feature>
<evidence type="ECO:0000256" key="18">
    <source>
        <dbReference type="ARBA" id="ARBA00022989"/>
    </source>
</evidence>
<evidence type="ECO:0000256" key="8">
    <source>
        <dbReference type="ARBA" id="ARBA00022679"/>
    </source>
</evidence>
<keyword evidence="17 30" id="KW-0460">Magnesium</keyword>